<keyword evidence="15" id="KW-1185">Reference proteome</keyword>
<proteinExistence type="inferred from homology"/>
<name>A0A6P8RIN7_GEOSA</name>
<evidence type="ECO:0000313" key="15">
    <source>
        <dbReference type="Proteomes" id="UP000515159"/>
    </source>
</evidence>
<dbReference type="AlphaFoldDB" id="A0A6P8RIN7"/>
<evidence type="ECO:0000313" key="17">
    <source>
        <dbReference type="RefSeq" id="XP_033805409.1"/>
    </source>
</evidence>
<dbReference type="RefSeq" id="XP_033805409.1">
    <property type="nucleotide sequence ID" value="XM_033949518.1"/>
</dbReference>
<dbReference type="OrthoDB" id="9944627at2759"/>
<feature type="disulfide bond" evidence="11">
    <location>
        <begin position="96"/>
        <end position="175"/>
    </location>
</feature>
<dbReference type="PRINTS" id="PR01428">
    <property type="entry name" value="PROTEASEAR"/>
</dbReference>
<keyword evidence="4 13" id="KW-1133">Transmembrane helix</keyword>
<dbReference type="FunFam" id="1.20.1070.10:FF:000040">
    <property type="entry name" value="Coagulation factor 2 (thrombin) receptor"/>
    <property type="match status" value="1"/>
</dbReference>
<keyword evidence="7 11" id="KW-1015">Disulfide bond</keyword>
<protein>
    <submittedName>
        <fullName evidence="16 17">P2Y purinoceptor 8-like</fullName>
    </submittedName>
</protein>
<dbReference type="Proteomes" id="UP000515159">
    <property type="component" value="Chromosome 6"/>
</dbReference>
<evidence type="ECO:0000256" key="12">
    <source>
        <dbReference type="RuleBase" id="RU000688"/>
    </source>
</evidence>
<dbReference type="InterPro" id="IPR027669">
    <property type="entry name" value="P2Y8_rcpt"/>
</dbReference>
<dbReference type="Pfam" id="PF00001">
    <property type="entry name" value="7tm_1"/>
    <property type="match status" value="1"/>
</dbReference>
<feature type="transmembrane region" description="Helical" evidence="13">
    <location>
        <begin position="61"/>
        <end position="82"/>
    </location>
</feature>
<evidence type="ECO:0000256" key="9">
    <source>
        <dbReference type="ARBA" id="ARBA00023180"/>
    </source>
</evidence>
<evidence type="ECO:0000256" key="4">
    <source>
        <dbReference type="ARBA" id="ARBA00022989"/>
    </source>
</evidence>
<organism evidence="15 16">
    <name type="scientific">Geotrypetes seraphini</name>
    <name type="common">Gaboon caecilian</name>
    <name type="synonym">Caecilia seraphini</name>
    <dbReference type="NCBI Taxonomy" id="260995"/>
    <lineage>
        <taxon>Eukaryota</taxon>
        <taxon>Metazoa</taxon>
        <taxon>Chordata</taxon>
        <taxon>Craniata</taxon>
        <taxon>Vertebrata</taxon>
        <taxon>Euteleostomi</taxon>
        <taxon>Amphibia</taxon>
        <taxon>Gymnophiona</taxon>
        <taxon>Geotrypetes</taxon>
    </lineage>
</organism>
<keyword evidence="2" id="KW-1003">Cell membrane</keyword>
<evidence type="ECO:0000256" key="7">
    <source>
        <dbReference type="ARBA" id="ARBA00023157"/>
    </source>
</evidence>
<feature type="transmembrane region" description="Helical" evidence="13">
    <location>
        <begin position="139"/>
        <end position="158"/>
    </location>
</feature>
<evidence type="ECO:0000256" key="1">
    <source>
        <dbReference type="ARBA" id="ARBA00004651"/>
    </source>
</evidence>
<dbReference type="GeneID" id="117362699"/>
<dbReference type="SUPFAM" id="SSF81321">
    <property type="entry name" value="Family A G protein-coupled receptor-like"/>
    <property type="match status" value="1"/>
</dbReference>
<accession>A0A6P8RIN7</accession>
<dbReference type="GO" id="GO:0035025">
    <property type="term" value="P:positive regulation of Rho protein signal transduction"/>
    <property type="evidence" value="ECO:0007669"/>
    <property type="project" value="TreeGrafter"/>
</dbReference>
<feature type="transmembrane region" description="Helical" evidence="13">
    <location>
        <begin position="274"/>
        <end position="296"/>
    </location>
</feature>
<dbReference type="PROSITE" id="PS00237">
    <property type="entry name" value="G_PROTEIN_RECEP_F1_1"/>
    <property type="match status" value="1"/>
</dbReference>
<comment type="subcellular location">
    <subcellularLocation>
        <location evidence="1">Cell membrane</location>
        <topology evidence="1">Multi-pass membrane protein</topology>
    </subcellularLocation>
</comment>
<dbReference type="InterPro" id="IPR003912">
    <property type="entry name" value="Protea_act_rcpt"/>
</dbReference>
<dbReference type="InterPro" id="IPR017452">
    <property type="entry name" value="GPCR_Rhodpsn_7TM"/>
</dbReference>
<evidence type="ECO:0000256" key="10">
    <source>
        <dbReference type="ARBA" id="ARBA00023224"/>
    </source>
</evidence>
<dbReference type="GO" id="GO:0007200">
    <property type="term" value="P:phospholipase C-activating G protein-coupled receptor signaling pathway"/>
    <property type="evidence" value="ECO:0007669"/>
    <property type="project" value="TreeGrafter"/>
</dbReference>
<feature type="transmembrane region" description="Helical" evidence="13">
    <location>
        <begin position="187"/>
        <end position="216"/>
    </location>
</feature>
<dbReference type="GO" id="GO:0007596">
    <property type="term" value="P:blood coagulation"/>
    <property type="evidence" value="ECO:0007669"/>
    <property type="project" value="InterPro"/>
</dbReference>
<evidence type="ECO:0000256" key="8">
    <source>
        <dbReference type="ARBA" id="ARBA00023170"/>
    </source>
</evidence>
<evidence type="ECO:0000256" key="11">
    <source>
        <dbReference type="PIRSR" id="PIRSR603912-52"/>
    </source>
</evidence>
<evidence type="ECO:0000256" key="2">
    <source>
        <dbReference type="ARBA" id="ARBA00022475"/>
    </source>
</evidence>
<keyword evidence="8 12" id="KW-0675">Receptor</keyword>
<keyword evidence="6 13" id="KW-0472">Membrane</keyword>
<feature type="transmembrane region" description="Helical" evidence="13">
    <location>
        <begin position="237"/>
        <end position="262"/>
    </location>
</feature>
<keyword evidence="3 12" id="KW-0812">Transmembrane</keyword>
<dbReference type="KEGG" id="gsh:117362699"/>
<dbReference type="GO" id="GO:0045028">
    <property type="term" value="F:G protein-coupled purinergic nucleotide receptor activity"/>
    <property type="evidence" value="ECO:0007669"/>
    <property type="project" value="InterPro"/>
</dbReference>
<dbReference type="Gene3D" id="1.20.1070.10">
    <property type="entry name" value="Rhodopsin 7-helix transmembrane proteins"/>
    <property type="match status" value="1"/>
</dbReference>
<dbReference type="RefSeq" id="XP_033805408.1">
    <property type="nucleotide sequence ID" value="XM_033949517.1"/>
</dbReference>
<keyword evidence="9" id="KW-0325">Glycoprotein</keyword>
<gene>
    <name evidence="16 17" type="primary">LOC117362699</name>
</gene>
<dbReference type="InterPro" id="IPR000276">
    <property type="entry name" value="GPCR_Rhodpsn"/>
</dbReference>
<keyword evidence="10 12" id="KW-0807">Transducer</keyword>
<evidence type="ECO:0000313" key="16">
    <source>
        <dbReference type="RefSeq" id="XP_033805408.1"/>
    </source>
</evidence>
<evidence type="ECO:0000256" key="13">
    <source>
        <dbReference type="SAM" id="Phobius"/>
    </source>
</evidence>
<dbReference type="GO" id="GO:0015057">
    <property type="term" value="F:thrombin-activated receptor activity"/>
    <property type="evidence" value="ECO:0007669"/>
    <property type="project" value="InterPro"/>
</dbReference>
<dbReference type="PANTHER" id="PTHR24232">
    <property type="entry name" value="G-PROTEIN COUPLED RECEPTOR"/>
    <property type="match status" value="1"/>
</dbReference>
<comment type="similarity">
    <text evidence="12">Belongs to the G-protein coupled receptor 1 family.</text>
</comment>
<evidence type="ECO:0000256" key="6">
    <source>
        <dbReference type="ARBA" id="ARBA00023136"/>
    </source>
</evidence>
<dbReference type="PANTHER" id="PTHR24232:SF25">
    <property type="entry name" value="P2Y PURINOCEPTOR 8"/>
    <property type="match status" value="1"/>
</dbReference>
<evidence type="ECO:0000256" key="3">
    <source>
        <dbReference type="ARBA" id="ARBA00022692"/>
    </source>
</evidence>
<dbReference type="PRINTS" id="PR00237">
    <property type="entry name" value="GPCRRHODOPSN"/>
</dbReference>
<reference evidence="16 17" key="1">
    <citation type="submission" date="2025-04" db="UniProtKB">
        <authorList>
            <consortium name="RefSeq"/>
        </authorList>
    </citation>
    <scope>IDENTIFICATION</scope>
</reference>
<evidence type="ECO:0000256" key="5">
    <source>
        <dbReference type="ARBA" id="ARBA00023040"/>
    </source>
</evidence>
<keyword evidence="5 12" id="KW-0297">G-protein coupled receptor</keyword>
<dbReference type="CDD" id="cd15368">
    <property type="entry name" value="7tmA_P2Y8"/>
    <property type="match status" value="1"/>
</dbReference>
<feature type="domain" description="G-protein coupled receptors family 1 profile" evidence="14">
    <location>
        <begin position="40"/>
        <end position="293"/>
    </location>
</feature>
<evidence type="ECO:0000259" key="14">
    <source>
        <dbReference type="PROSITE" id="PS50262"/>
    </source>
</evidence>
<sequence>MMSSNISQLDNETLEMLQNKAISTTLPIVYSLFVVINIPCNLVSFYVLCFRTKPKTPSVIFMINLSFTDIAVGSFLPFQIAYHTNNNHWIFGSFLCNLLTVLFYANMYSSILTMTFISVERYIGVVHPMTSTKWRKNRYAIAACMCMWAVLLLALYPLESTDLTFEVKALGIITCFDVLKWSMLPNIASWAIFLLTLFVVLFFIPFIITVACYIGIIRKLIQTSSRYGNGQKRRSMYLAAIVLIVFVTCFAPNNFVLLVHTVSRLFYDKSYYHIYKLTLALSCLSSCLDPFIYYFASKEFCQNFKRLVRKSSSEATETRRDSFFSARSMSGRSTFSSGHGEGLEGGKKPIFHRQESIL</sequence>
<dbReference type="PROSITE" id="PS50262">
    <property type="entry name" value="G_PROTEIN_RECEP_F1_2"/>
    <property type="match status" value="1"/>
</dbReference>
<feature type="transmembrane region" description="Helical" evidence="13">
    <location>
        <begin position="28"/>
        <end position="49"/>
    </location>
</feature>
<dbReference type="GO" id="GO:0005886">
    <property type="term" value="C:plasma membrane"/>
    <property type="evidence" value="ECO:0007669"/>
    <property type="project" value="UniProtKB-SubCell"/>
</dbReference>